<comment type="caution">
    <text evidence="2">The sequence shown here is derived from an EMBL/GenBank/DDBJ whole genome shotgun (WGS) entry which is preliminary data.</text>
</comment>
<dbReference type="Pfam" id="PF01909">
    <property type="entry name" value="NTP_transf_2"/>
    <property type="match status" value="1"/>
</dbReference>
<evidence type="ECO:0000259" key="1">
    <source>
        <dbReference type="Pfam" id="PF01909"/>
    </source>
</evidence>
<dbReference type="SUPFAM" id="SSF81301">
    <property type="entry name" value="Nucleotidyltransferase"/>
    <property type="match status" value="1"/>
</dbReference>
<sequence length="210" mass="23670">MHIYAFGSICRGEIDAASDIDLLAICEKDSPEIDPNRFSVYSLKRIREIWGRGNPFAWHLFAESTMLYSGDGSNPLTYLGRPAQYSCAVNDCTRFLKLLEHSFVQLRAGTPSPVFELSNAFLAIRNFATCFSLGRLSAGVFSRRSPRQLGVYSLTIEPNAFDVLERARMLCTRGFGNTINPTQVSIVISEYEIILEWMTNLLTEITKYES</sequence>
<organism evidence="2 3">
    <name type="scientific">Aporhodopirellula rubra</name>
    <dbReference type="NCBI Taxonomy" id="980271"/>
    <lineage>
        <taxon>Bacteria</taxon>
        <taxon>Pseudomonadati</taxon>
        <taxon>Planctomycetota</taxon>
        <taxon>Planctomycetia</taxon>
        <taxon>Pirellulales</taxon>
        <taxon>Pirellulaceae</taxon>
        <taxon>Aporhodopirellula</taxon>
    </lineage>
</organism>
<keyword evidence="3" id="KW-1185">Reference proteome</keyword>
<reference evidence="2 3" key="1">
    <citation type="submission" date="2020-08" db="EMBL/GenBank/DDBJ databases">
        <title>Genomic Encyclopedia of Type Strains, Phase III (KMG-III): the genomes of soil and plant-associated and newly described type strains.</title>
        <authorList>
            <person name="Whitman W."/>
        </authorList>
    </citation>
    <scope>NUCLEOTIDE SEQUENCE [LARGE SCALE GENOMIC DNA]</scope>
    <source>
        <strain evidence="2 3">CECT 8075</strain>
    </source>
</reference>
<proteinExistence type="predicted"/>
<dbReference type="RefSeq" id="WP_390853964.1">
    <property type="nucleotide sequence ID" value="NZ_JACHXU010000014.1"/>
</dbReference>
<accession>A0A7W5H7D8</accession>
<gene>
    <name evidence="2" type="ORF">FHS27_004080</name>
</gene>
<dbReference type="CDD" id="cd05403">
    <property type="entry name" value="NT_KNTase_like"/>
    <property type="match status" value="1"/>
</dbReference>
<name>A0A7W5H7D8_9BACT</name>
<dbReference type="InterPro" id="IPR002934">
    <property type="entry name" value="Polymerase_NTP_transf_dom"/>
</dbReference>
<evidence type="ECO:0000313" key="2">
    <source>
        <dbReference type="EMBL" id="MBB3208253.1"/>
    </source>
</evidence>
<feature type="domain" description="Polymerase nucleotidyl transferase" evidence="1">
    <location>
        <begin position="3"/>
        <end position="45"/>
    </location>
</feature>
<dbReference type="AlphaFoldDB" id="A0A7W5H7D8"/>
<dbReference type="InterPro" id="IPR043519">
    <property type="entry name" value="NT_sf"/>
</dbReference>
<dbReference type="Gene3D" id="3.30.460.10">
    <property type="entry name" value="Beta Polymerase, domain 2"/>
    <property type="match status" value="1"/>
</dbReference>
<dbReference type="GO" id="GO:0016779">
    <property type="term" value="F:nucleotidyltransferase activity"/>
    <property type="evidence" value="ECO:0007669"/>
    <property type="project" value="InterPro"/>
</dbReference>
<dbReference type="EMBL" id="JACHXU010000014">
    <property type="protein sequence ID" value="MBB3208253.1"/>
    <property type="molecule type" value="Genomic_DNA"/>
</dbReference>
<dbReference type="Proteomes" id="UP000536179">
    <property type="component" value="Unassembled WGS sequence"/>
</dbReference>
<evidence type="ECO:0000313" key="3">
    <source>
        <dbReference type="Proteomes" id="UP000536179"/>
    </source>
</evidence>
<protein>
    <recommendedName>
        <fullName evidence="1">Polymerase nucleotidyl transferase domain-containing protein</fullName>
    </recommendedName>
</protein>